<dbReference type="VEuPathDB" id="FungiDB:CCM_00565"/>
<accession>G3J4U4</accession>
<feature type="region of interest" description="Disordered" evidence="1">
    <location>
        <begin position="1"/>
        <end position="24"/>
    </location>
</feature>
<dbReference type="KEGG" id="cmt:CCM_00565"/>
<proteinExistence type="predicted"/>
<dbReference type="Proteomes" id="UP000001610">
    <property type="component" value="Unassembled WGS sequence"/>
</dbReference>
<dbReference type="InParanoid" id="G3J4U4"/>
<dbReference type="AlphaFoldDB" id="G3J4U4"/>
<dbReference type="HOGENOM" id="CLU_2558216_0_0_1"/>
<name>G3J4U4_CORMM</name>
<dbReference type="EMBL" id="JH126399">
    <property type="protein sequence ID" value="EGX95911.1"/>
    <property type="molecule type" value="Genomic_DNA"/>
</dbReference>
<reference evidence="2 3" key="1">
    <citation type="journal article" date="2011" name="Genome Biol.">
        <title>Genome sequence of the insect pathogenic fungus Cordyceps militaris, a valued traditional Chinese medicine.</title>
        <authorList>
            <person name="Zheng P."/>
            <person name="Xia Y."/>
            <person name="Xiao G."/>
            <person name="Xiong C."/>
            <person name="Hu X."/>
            <person name="Zhang S."/>
            <person name="Zheng H."/>
            <person name="Huang Y."/>
            <person name="Zhou Y."/>
            <person name="Wang S."/>
            <person name="Zhao G.P."/>
            <person name="Liu X."/>
            <person name="St Leger R.J."/>
            <person name="Wang C."/>
        </authorList>
    </citation>
    <scope>NUCLEOTIDE SEQUENCE [LARGE SCALE GENOMIC DNA]</scope>
    <source>
        <strain evidence="2 3">CM01</strain>
    </source>
</reference>
<dbReference type="RefSeq" id="XP_006665788.1">
    <property type="nucleotide sequence ID" value="XM_006665725.1"/>
</dbReference>
<protein>
    <submittedName>
        <fullName evidence="2">Uncharacterized protein</fullName>
    </submittedName>
</protein>
<evidence type="ECO:0000256" key="1">
    <source>
        <dbReference type="SAM" id="MobiDB-lite"/>
    </source>
</evidence>
<evidence type="ECO:0000313" key="3">
    <source>
        <dbReference type="Proteomes" id="UP000001610"/>
    </source>
</evidence>
<keyword evidence="3" id="KW-1185">Reference proteome</keyword>
<organism evidence="2 3">
    <name type="scientific">Cordyceps militaris (strain CM01)</name>
    <name type="common">Caterpillar fungus</name>
    <dbReference type="NCBI Taxonomy" id="983644"/>
    <lineage>
        <taxon>Eukaryota</taxon>
        <taxon>Fungi</taxon>
        <taxon>Dikarya</taxon>
        <taxon>Ascomycota</taxon>
        <taxon>Pezizomycotina</taxon>
        <taxon>Sordariomycetes</taxon>
        <taxon>Hypocreomycetidae</taxon>
        <taxon>Hypocreales</taxon>
        <taxon>Cordycipitaceae</taxon>
        <taxon>Cordyceps</taxon>
    </lineage>
</organism>
<sequence length="82" mass="9181">MSTSGAQFRVQSMQTESKAPRFREPYEEIGSTKNLWRRVALSRLISVMTLSLPANRAVRGGHKPTLMDYAVGNYQRPPVAVS</sequence>
<feature type="compositionally biased region" description="Polar residues" evidence="1">
    <location>
        <begin position="1"/>
        <end position="17"/>
    </location>
</feature>
<dbReference type="GeneID" id="18162600"/>
<gene>
    <name evidence="2" type="ORF">CCM_00565</name>
</gene>
<evidence type="ECO:0000313" key="2">
    <source>
        <dbReference type="EMBL" id="EGX95911.1"/>
    </source>
</evidence>